<reference evidence="2 3" key="1">
    <citation type="submission" date="2024-08" db="EMBL/GenBank/DDBJ databases">
        <authorList>
            <person name="Cucini C."/>
            <person name="Frati F."/>
        </authorList>
    </citation>
    <scope>NUCLEOTIDE SEQUENCE [LARGE SCALE GENOMIC DNA]</scope>
</reference>
<organism evidence="2 3">
    <name type="scientific">Orchesella dallaii</name>
    <dbReference type="NCBI Taxonomy" id="48710"/>
    <lineage>
        <taxon>Eukaryota</taxon>
        <taxon>Metazoa</taxon>
        <taxon>Ecdysozoa</taxon>
        <taxon>Arthropoda</taxon>
        <taxon>Hexapoda</taxon>
        <taxon>Collembola</taxon>
        <taxon>Entomobryomorpha</taxon>
        <taxon>Entomobryoidea</taxon>
        <taxon>Orchesellidae</taxon>
        <taxon>Orchesellinae</taxon>
        <taxon>Orchesella</taxon>
    </lineage>
</organism>
<keyword evidence="3" id="KW-1185">Reference proteome</keyword>
<protein>
    <recommendedName>
        <fullName evidence="4">Odorant receptor</fullName>
    </recommendedName>
</protein>
<feature type="transmembrane region" description="Helical" evidence="1">
    <location>
        <begin position="362"/>
        <end position="386"/>
    </location>
</feature>
<keyword evidence="1" id="KW-1133">Transmembrane helix</keyword>
<feature type="transmembrane region" description="Helical" evidence="1">
    <location>
        <begin position="286"/>
        <end position="306"/>
    </location>
</feature>
<dbReference type="Proteomes" id="UP001642540">
    <property type="component" value="Unassembled WGS sequence"/>
</dbReference>
<evidence type="ECO:0000256" key="1">
    <source>
        <dbReference type="SAM" id="Phobius"/>
    </source>
</evidence>
<keyword evidence="1" id="KW-0812">Transmembrane</keyword>
<evidence type="ECO:0000313" key="2">
    <source>
        <dbReference type="EMBL" id="CAL8133095.1"/>
    </source>
</evidence>
<dbReference type="SUPFAM" id="SSF81665">
    <property type="entry name" value="Calcium ATPase, transmembrane domain M"/>
    <property type="match status" value="1"/>
</dbReference>
<evidence type="ECO:0008006" key="4">
    <source>
        <dbReference type="Google" id="ProtNLM"/>
    </source>
</evidence>
<feature type="transmembrane region" description="Helical" evidence="1">
    <location>
        <begin position="92"/>
        <end position="116"/>
    </location>
</feature>
<keyword evidence="1" id="KW-0472">Membrane</keyword>
<accession>A0ABP1RQH4</accession>
<feature type="transmembrane region" description="Helical" evidence="1">
    <location>
        <begin position="406"/>
        <end position="425"/>
    </location>
</feature>
<feature type="transmembrane region" description="Helical" evidence="1">
    <location>
        <begin position="534"/>
        <end position="562"/>
    </location>
</feature>
<gene>
    <name evidence="2" type="ORF">ODALV1_LOCUS24906</name>
</gene>
<dbReference type="EMBL" id="CAXLJM020000096">
    <property type="protein sequence ID" value="CAL8133095.1"/>
    <property type="molecule type" value="Genomic_DNA"/>
</dbReference>
<sequence length="624" mass="72421">MEEEWNKGFIRGYLNLLQFTKIANKKVPNVRGFQLYDAHENRFVPYPQKPTRIGSICEVLRDLLTVLVFLVSFIAAFQNLAQFAKTDQPQYILRFVIHTVIYGISLETLAAILTWYRDLGTCAVAETAMLHLWLRTRRDHLHAPVDERRKATKKTALRTIATDEILVYIGASVFYFGAPFVLPTFMVSLKEEPFGLILGLLPIVRDWSNVVKKIVSLSLAVPYCVFGQQMVFMFLMDSFNWLLIVIKLMPSLLPEQCGKKSNMSENSVSFIAAFQNLFQFSKTRELHNMLSFVVHTVIYGLCIQIIVSILTWYRDLGTCAMIQTAMLHLWLRKRLDQLRTATQKQKLMTMKNTSRAITLNELIVYIFMCLFYSGAIFFMPTFLIFIKDEPFGLILGMLPVVGDWSYPAKKIICFVLYIPFFLLGGQMPILSLLMHSFNWLLIVQKFMPMLLPENSGKSINLRKTRDDYDNIFIKSRRVSCRFRNCVSYYKQFCILNYLGNNNTYFLTPGTMVVAMVLSVALLTLVVTMSGQMPLLFYMFFVFFLLAVWVIFGVFHLLSVYILDMSTKFVEGWRWEIFGKEERKMLRACQIVGLQVGPYFVYKRRHFGDWFECVINYSISLIVLT</sequence>
<comment type="caution">
    <text evidence="2">The sequence shown here is derived from an EMBL/GenBank/DDBJ whole genome shotgun (WGS) entry which is preliminary data.</text>
</comment>
<feature type="transmembrane region" description="Helical" evidence="1">
    <location>
        <begin position="165"/>
        <end position="186"/>
    </location>
</feature>
<name>A0ABP1RQH4_9HEXA</name>
<evidence type="ECO:0000313" key="3">
    <source>
        <dbReference type="Proteomes" id="UP001642540"/>
    </source>
</evidence>
<dbReference type="InterPro" id="IPR023298">
    <property type="entry name" value="ATPase_P-typ_TM_dom_sf"/>
</dbReference>
<proteinExistence type="predicted"/>
<feature type="transmembrane region" description="Helical" evidence="1">
    <location>
        <begin position="59"/>
        <end position="80"/>
    </location>
</feature>
<feature type="transmembrane region" description="Helical" evidence="1">
    <location>
        <begin position="505"/>
        <end position="527"/>
    </location>
</feature>